<dbReference type="InterPro" id="IPR011856">
    <property type="entry name" value="tRNA_endonuc-like_dom_sf"/>
</dbReference>
<evidence type="ECO:0000313" key="4">
    <source>
        <dbReference type="Proteomes" id="UP000298781"/>
    </source>
</evidence>
<organism evidence="3 4">
    <name type="scientific">Phreatobacter stygius</name>
    <dbReference type="NCBI Taxonomy" id="1940610"/>
    <lineage>
        <taxon>Bacteria</taxon>
        <taxon>Pseudomonadati</taxon>
        <taxon>Pseudomonadota</taxon>
        <taxon>Alphaproteobacteria</taxon>
        <taxon>Hyphomicrobiales</taxon>
        <taxon>Phreatobacteraceae</taxon>
        <taxon>Phreatobacter</taxon>
    </lineage>
</organism>
<dbReference type="HAMAP" id="MF_00048">
    <property type="entry name" value="UPF0102"/>
    <property type="match status" value="1"/>
</dbReference>
<evidence type="ECO:0000256" key="2">
    <source>
        <dbReference type="HAMAP-Rule" id="MF_00048"/>
    </source>
</evidence>
<dbReference type="AlphaFoldDB" id="A0A4D7AY24"/>
<evidence type="ECO:0000313" key="3">
    <source>
        <dbReference type="EMBL" id="QCI64345.1"/>
    </source>
</evidence>
<dbReference type="Proteomes" id="UP000298781">
    <property type="component" value="Chromosome"/>
</dbReference>
<evidence type="ECO:0000256" key="1">
    <source>
        <dbReference type="ARBA" id="ARBA00006738"/>
    </source>
</evidence>
<comment type="similarity">
    <text evidence="1 2">Belongs to the UPF0102 family.</text>
</comment>
<dbReference type="RefSeq" id="WP_136959799.1">
    <property type="nucleotide sequence ID" value="NZ_CP039690.1"/>
</dbReference>
<dbReference type="OrthoDB" id="9812968at2"/>
<proteinExistence type="inferred from homology"/>
<accession>A0A4D7AY24</accession>
<dbReference type="Gene3D" id="3.40.1350.10">
    <property type="match status" value="1"/>
</dbReference>
<keyword evidence="4" id="KW-1185">Reference proteome</keyword>
<dbReference type="SUPFAM" id="SSF52980">
    <property type="entry name" value="Restriction endonuclease-like"/>
    <property type="match status" value="1"/>
</dbReference>
<dbReference type="EMBL" id="CP039690">
    <property type="protein sequence ID" value="QCI64345.1"/>
    <property type="molecule type" value="Genomic_DNA"/>
</dbReference>
<name>A0A4D7AY24_9HYPH</name>
<reference evidence="3 4" key="1">
    <citation type="submission" date="2019-04" db="EMBL/GenBank/DDBJ databases">
        <title>Phreatobacter aquaticus sp. nov.</title>
        <authorList>
            <person name="Choi A."/>
        </authorList>
    </citation>
    <scope>NUCLEOTIDE SEQUENCE [LARGE SCALE GENOMIC DNA]</scope>
    <source>
        <strain evidence="3 4">KCTC 52518</strain>
    </source>
</reference>
<dbReference type="GO" id="GO:0003676">
    <property type="term" value="F:nucleic acid binding"/>
    <property type="evidence" value="ECO:0007669"/>
    <property type="project" value="InterPro"/>
</dbReference>
<dbReference type="PANTHER" id="PTHR34039:SF1">
    <property type="entry name" value="UPF0102 PROTEIN YRAN"/>
    <property type="match status" value="1"/>
</dbReference>
<dbReference type="Pfam" id="PF02021">
    <property type="entry name" value="UPF0102"/>
    <property type="match status" value="1"/>
</dbReference>
<sequence length="131" mass="14699">MSGRPVRRREADPKRSGAWGRGRLAETAAAVLLIFKGYRILARRWRTPGAEIDMVVRRGNCLVFVEVKARTNLAEAEIALGNAQRRRITEAAERFCAAHPRHAGCDRRYDMILVSKGAMPRHIPGAFDANF</sequence>
<dbReference type="NCBIfam" id="NF009151">
    <property type="entry name" value="PRK12497.1-5"/>
    <property type="match status" value="1"/>
</dbReference>
<dbReference type="InterPro" id="IPR011335">
    <property type="entry name" value="Restrct_endonuc-II-like"/>
</dbReference>
<dbReference type="InterPro" id="IPR003509">
    <property type="entry name" value="UPF0102_YraN-like"/>
</dbReference>
<dbReference type="KEGG" id="pstg:E8M01_08945"/>
<gene>
    <name evidence="3" type="ORF">E8M01_08945</name>
</gene>
<protein>
    <recommendedName>
        <fullName evidence="2">UPF0102 protein E8M01_08945</fullName>
    </recommendedName>
</protein>
<dbReference type="PANTHER" id="PTHR34039">
    <property type="entry name" value="UPF0102 PROTEIN YRAN"/>
    <property type="match status" value="1"/>
</dbReference>